<dbReference type="InterPro" id="IPR002994">
    <property type="entry name" value="Surf1/Shy1"/>
</dbReference>
<dbReference type="PROSITE" id="PS51257">
    <property type="entry name" value="PROKAR_LIPOPROTEIN"/>
    <property type="match status" value="1"/>
</dbReference>
<comment type="caution">
    <text evidence="6">Lacks conserved residue(s) required for the propagation of feature annotation.</text>
</comment>
<comment type="caution">
    <text evidence="8">The sequence shown here is derived from an EMBL/GenBank/DDBJ whole genome shotgun (WGS) entry which is preliminary data.</text>
</comment>
<protein>
    <recommendedName>
        <fullName evidence="6">SURF1-like protein</fullName>
    </recommendedName>
</protein>
<evidence type="ECO:0000256" key="4">
    <source>
        <dbReference type="ARBA" id="ARBA00022989"/>
    </source>
</evidence>
<keyword evidence="4 6" id="KW-1133">Transmembrane helix</keyword>
<keyword evidence="9" id="KW-1185">Reference proteome</keyword>
<dbReference type="PANTHER" id="PTHR23427">
    <property type="entry name" value="SURFEIT LOCUS PROTEIN"/>
    <property type="match status" value="1"/>
</dbReference>
<dbReference type="AlphaFoldDB" id="A0A852X572"/>
<evidence type="ECO:0000256" key="7">
    <source>
        <dbReference type="SAM" id="MobiDB-lite"/>
    </source>
</evidence>
<dbReference type="Pfam" id="PF02104">
    <property type="entry name" value="SURF1"/>
    <property type="match status" value="1"/>
</dbReference>
<organism evidence="8 9">
    <name type="scientific">Janibacter alkaliphilus</name>
    <dbReference type="NCBI Taxonomy" id="1069963"/>
    <lineage>
        <taxon>Bacteria</taxon>
        <taxon>Bacillati</taxon>
        <taxon>Actinomycetota</taxon>
        <taxon>Actinomycetes</taxon>
        <taxon>Micrococcales</taxon>
        <taxon>Intrasporangiaceae</taxon>
        <taxon>Janibacter</taxon>
    </lineage>
</organism>
<feature type="region of interest" description="Disordered" evidence="7">
    <location>
        <begin position="192"/>
        <end position="211"/>
    </location>
</feature>
<keyword evidence="5 6" id="KW-0472">Membrane</keyword>
<sequence length="266" mass="29400">MLRLALTPRWLGWFSLVAVACVAFLLLGQWQWDRYETKQARADRVEAHYTAPAVPVEEVLGQDPVPIDEEWRRVEATGTYDVAQTVLARNRPHEDGYGSEVLVPLRLEDGRTLIVDRGWVANSPQGAEVRPEVPEPPTGEVEVTGWVRPGEPDLDRDMPDDLVASINLDQLADRVGGDVLGGYVIMQDEQPLGASGGASAERPTPLEEPDTGIGPHLAYAIQWWLGIPAAIAFVLVALRREARVEAGLPAREPRPKKVRIWDEEDG</sequence>
<proteinExistence type="inferred from homology"/>
<evidence type="ECO:0000313" key="8">
    <source>
        <dbReference type="EMBL" id="NYG38176.1"/>
    </source>
</evidence>
<dbReference type="InterPro" id="IPR045214">
    <property type="entry name" value="Surf1/Surf4"/>
</dbReference>
<comment type="subcellular location">
    <subcellularLocation>
        <location evidence="6">Cell membrane</location>
        <topology evidence="6">Multi-pass membrane protein</topology>
    </subcellularLocation>
    <subcellularLocation>
        <location evidence="1">Membrane</location>
    </subcellularLocation>
</comment>
<dbReference type="RefSeq" id="WP_179463414.1">
    <property type="nucleotide sequence ID" value="NZ_JACBZX010000001.1"/>
</dbReference>
<reference evidence="8 9" key="1">
    <citation type="submission" date="2020-07" db="EMBL/GenBank/DDBJ databases">
        <title>Sequencing the genomes of 1000 actinobacteria strains.</title>
        <authorList>
            <person name="Klenk H.-P."/>
        </authorList>
    </citation>
    <scope>NUCLEOTIDE SEQUENCE [LARGE SCALE GENOMIC DNA]</scope>
    <source>
        <strain evidence="8 9">DSM 24723</strain>
    </source>
</reference>
<comment type="similarity">
    <text evidence="2 6">Belongs to the SURF1 family.</text>
</comment>
<dbReference type="GO" id="GO:0005886">
    <property type="term" value="C:plasma membrane"/>
    <property type="evidence" value="ECO:0007669"/>
    <property type="project" value="UniProtKB-SubCell"/>
</dbReference>
<evidence type="ECO:0000256" key="1">
    <source>
        <dbReference type="ARBA" id="ARBA00004370"/>
    </source>
</evidence>
<dbReference type="Proteomes" id="UP000592181">
    <property type="component" value="Unassembled WGS sequence"/>
</dbReference>
<feature type="transmembrane region" description="Helical" evidence="6">
    <location>
        <begin position="12"/>
        <end position="32"/>
    </location>
</feature>
<name>A0A852X572_9MICO</name>
<gene>
    <name evidence="8" type="ORF">BJY28_002645</name>
</gene>
<dbReference type="CDD" id="cd06662">
    <property type="entry name" value="SURF1"/>
    <property type="match status" value="1"/>
</dbReference>
<dbReference type="PANTHER" id="PTHR23427:SF2">
    <property type="entry name" value="SURFEIT LOCUS PROTEIN 1"/>
    <property type="match status" value="1"/>
</dbReference>
<evidence type="ECO:0000313" key="9">
    <source>
        <dbReference type="Proteomes" id="UP000592181"/>
    </source>
</evidence>
<evidence type="ECO:0000256" key="2">
    <source>
        <dbReference type="ARBA" id="ARBA00007165"/>
    </source>
</evidence>
<evidence type="ECO:0000256" key="6">
    <source>
        <dbReference type="RuleBase" id="RU363076"/>
    </source>
</evidence>
<dbReference type="EMBL" id="JACBZX010000001">
    <property type="protein sequence ID" value="NYG38176.1"/>
    <property type="molecule type" value="Genomic_DNA"/>
</dbReference>
<keyword evidence="6" id="KW-1003">Cell membrane</keyword>
<dbReference type="PROSITE" id="PS50895">
    <property type="entry name" value="SURF1"/>
    <property type="match status" value="1"/>
</dbReference>
<accession>A0A852X572</accession>
<evidence type="ECO:0000256" key="3">
    <source>
        <dbReference type="ARBA" id="ARBA00022692"/>
    </source>
</evidence>
<keyword evidence="3 6" id="KW-0812">Transmembrane</keyword>
<evidence type="ECO:0000256" key="5">
    <source>
        <dbReference type="ARBA" id="ARBA00023136"/>
    </source>
</evidence>